<name>B4H9S0_DROPE</name>
<protein>
    <submittedName>
        <fullName evidence="1">GL22968</fullName>
    </submittedName>
</protein>
<reference evidence="1 2" key="1">
    <citation type="journal article" date="2007" name="Nature">
        <title>Evolution of genes and genomes on the Drosophila phylogeny.</title>
        <authorList>
            <consortium name="Drosophila 12 Genomes Consortium"/>
            <person name="Clark A.G."/>
            <person name="Eisen M.B."/>
            <person name="Smith D.R."/>
            <person name="Bergman C.M."/>
            <person name="Oliver B."/>
            <person name="Markow T.A."/>
            <person name="Kaufman T.C."/>
            <person name="Kellis M."/>
            <person name="Gelbart W."/>
            <person name="Iyer V.N."/>
            <person name="Pollard D.A."/>
            <person name="Sackton T.B."/>
            <person name="Larracuente A.M."/>
            <person name="Singh N.D."/>
            <person name="Abad J.P."/>
            <person name="Abt D.N."/>
            <person name="Adryan B."/>
            <person name="Aguade M."/>
            <person name="Akashi H."/>
            <person name="Anderson W.W."/>
            <person name="Aquadro C.F."/>
            <person name="Ardell D.H."/>
            <person name="Arguello R."/>
            <person name="Artieri C.G."/>
            <person name="Barbash D.A."/>
            <person name="Barker D."/>
            <person name="Barsanti P."/>
            <person name="Batterham P."/>
            <person name="Batzoglou S."/>
            <person name="Begun D."/>
            <person name="Bhutkar A."/>
            <person name="Blanco E."/>
            <person name="Bosak S.A."/>
            <person name="Bradley R.K."/>
            <person name="Brand A.D."/>
            <person name="Brent M.R."/>
            <person name="Brooks A.N."/>
            <person name="Brown R.H."/>
            <person name="Butlin R.K."/>
            <person name="Caggese C."/>
            <person name="Calvi B.R."/>
            <person name="Bernardo de Carvalho A."/>
            <person name="Caspi A."/>
            <person name="Castrezana S."/>
            <person name="Celniker S.E."/>
            <person name="Chang J.L."/>
            <person name="Chapple C."/>
            <person name="Chatterji S."/>
            <person name="Chinwalla A."/>
            <person name="Civetta A."/>
            <person name="Clifton S.W."/>
            <person name="Comeron J.M."/>
            <person name="Costello J.C."/>
            <person name="Coyne J.A."/>
            <person name="Daub J."/>
            <person name="David R.G."/>
            <person name="Delcher A.L."/>
            <person name="Delehaunty K."/>
            <person name="Do C.B."/>
            <person name="Ebling H."/>
            <person name="Edwards K."/>
            <person name="Eickbush T."/>
            <person name="Evans J.D."/>
            <person name="Filipski A."/>
            <person name="Findeiss S."/>
            <person name="Freyhult E."/>
            <person name="Fulton L."/>
            <person name="Fulton R."/>
            <person name="Garcia A.C."/>
            <person name="Gardiner A."/>
            <person name="Garfield D.A."/>
            <person name="Garvin B.E."/>
            <person name="Gibson G."/>
            <person name="Gilbert D."/>
            <person name="Gnerre S."/>
            <person name="Godfrey J."/>
            <person name="Good R."/>
            <person name="Gotea V."/>
            <person name="Gravely B."/>
            <person name="Greenberg A.J."/>
            <person name="Griffiths-Jones S."/>
            <person name="Gross S."/>
            <person name="Guigo R."/>
            <person name="Gustafson E.A."/>
            <person name="Haerty W."/>
            <person name="Hahn M.W."/>
            <person name="Halligan D.L."/>
            <person name="Halpern A.L."/>
            <person name="Halter G.M."/>
            <person name="Han M.V."/>
            <person name="Heger A."/>
            <person name="Hillier L."/>
            <person name="Hinrichs A.S."/>
            <person name="Holmes I."/>
            <person name="Hoskins R.A."/>
            <person name="Hubisz M.J."/>
            <person name="Hultmark D."/>
            <person name="Huntley M.A."/>
            <person name="Jaffe D.B."/>
            <person name="Jagadeeshan S."/>
            <person name="Jeck W.R."/>
            <person name="Johnson J."/>
            <person name="Jones C.D."/>
            <person name="Jordan W.C."/>
            <person name="Karpen G.H."/>
            <person name="Kataoka E."/>
            <person name="Keightley P.D."/>
            <person name="Kheradpour P."/>
            <person name="Kirkness E.F."/>
            <person name="Koerich L.B."/>
            <person name="Kristiansen K."/>
            <person name="Kudrna D."/>
            <person name="Kulathinal R.J."/>
            <person name="Kumar S."/>
            <person name="Kwok R."/>
            <person name="Lander E."/>
            <person name="Langley C.H."/>
            <person name="Lapoint R."/>
            <person name="Lazzaro B.P."/>
            <person name="Lee S.J."/>
            <person name="Levesque L."/>
            <person name="Li R."/>
            <person name="Lin C.F."/>
            <person name="Lin M.F."/>
            <person name="Lindblad-Toh K."/>
            <person name="Llopart A."/>
            <person name="Long M."/>
            <person name="Low L."/>
            <person name="Lozovsky E."/>
            <person name="Lu J."/>
            <person name="Luo M."/>
            <person name="Machado C.A."/>
            <person name="Makalowski W."/>
            <person name="Marzo M."/>
            <person name="Matsuda M."/>
            <person name="Matzkin L."/>
            <person name="McAllister B."/>
            <person name="McBride C.S."/>
            <person name="McKernan B."/>
            <person name="McKernan K."/>
            <person name="Mendez-Lago M."/>
            <person name="Minx P."/>
            <person name="Mollenhauer M.U."/>
            <person name="Montooth K."/>
            <person name="Mount S.M."/>
            <person name="Mu X."/>
            <person name="Myers E."/>
            <person name="Negre B."/>
            <person name="Newfeld S."/>
            <person name="Nielsen R."/>
            <person name="Noor M.A."/>
            <person name="O'Grady P."/>
            <person name="Pachter L."/>
            <person name="Papaceit M."/>
            <person name="Parisi M.J."/>
            <person name="Parisi M."/>
            <person name="Parts L."/>
            <person name="Pedersen J.S."/>
            <person name="Pesole G."/>
            <person name="Phillippy A.M."/>
            <person name="Ponting C.P."/>
            <person name="Pop M."/>
            <person name="Porcelli D."/>
            <person name="Powell J.R."/>
            <person name="Prohaska S."/>
            <person name="Pruitt K."/>
            <person name="Puig M."/>
            <person name="Quesneville H."/>
            <person name="Ram K.R."/>
            <person name="Rand D."/>
            <person name="Rasmussen M.D."/>
            <person name="Reed L.K."/>
            <person name="Reenan R."/>
            <person name="Reily A."/>
            <person name="Remington K.A."/>
            <person name="Rieger T.T."/>
            <person name="Ritchie M.G."/>
            <person name="Robin C."/>
            <person name="Rogers Y.H."/>
            <person name="Rohde C."/>
            <person name="Rozas J."/>
            <person name="Rubenfield M.J."/>
            <person name="Ruiz A."/>
            <person name="Russo S."/>
            <person name="Salzberg S.L."/>
            <person name="Sanchez-Gracia A."/>
            <person name="Saranga D.J."/>
            <person name="Sato H."/>
            <person name="Schaeffer S.W."/>
            <person name="Schatz M.C."/>
            <person name="Schlenke T."/>
            <person name="Schwartz R."/>
            <person name="Segarra C."/>
            <person name="Singh R.S."/>
            <person name="Sirot L."/>
            <person name="Sirota M."/>
            <person name="Sisneros N.B."/>
            <person name="Smith C.D."/>
            <person name="Smith T.F."/>
            <person name="Spieth J."/>
            <person name="Stage D.E."/>
            <person name="Stark A."/>
            <person name="Stephan W."/>
            <person name="Strausberg R.L."/>
            <person name="Strempel S."/>
            <person name="Sturgill D."/>
            <person name="Sutton G."/>
            <person name="Sutton G.G."/>
            <person name="Tao W."/>
            <person name="Teichmann S."/>
            <person name="Tobari Y.N."/>
            <person name="Tomimura Y."/>
            <person name="Tsolas J.M."/>
            <person name="Valente V.L."/>
            <person name="Venter E."/>
            <person name="Venter J.C."/>
            <person name="Vicario S."/>
            <person name="Vieira F.G."/>
            <person name="Vilella A.J."/>
            <person name="Villasante A."/>
            <person name="Walenz B."/>
            <person name="Wang J."/>
            <person name="Wasserman M."/>
            <person name="Watts T."/>
            <person name="Wilson D."/>
            <person name="Wilson R.K."/>
            <person name="Wing R.A."/>
            <person name="Wolfner M.F."/>
            <person name="Wong A."/>
            <person name="Wong G.K."/>
            <person name="Wu C.I."/>
            <person name="Wu G."/>
            <person name="Yamamoto D."/>
            <person name="Yang H.P."/>
            <person name="Yang S.P."/>
            <person name="Yorke J.A."/>
            <person name="Yoshida K."/>
            <person name="Zdobnov E."/>
            <person name="Zhang P."/>
            <person name="Zhang Y."/>
            <person name="Zimin A.V."/>
            <person name="Baldwin J."/>
            <person name="Abdouelleil A."/>
            <person name="Abdulkadir J."/>
            <person name="Abebe A."/>
            <person name="Abera B."/>
            <person name="Abreu J."/>
            <person name="Acer S.C."/>
            <person name="Aftuck L."/>
            <person name="Alexander A."/>
            <person name="An P."/>
            <person name="Anderson E."/>
            <person name="Anderson S."/>
            <person name="Arachi H."/>
            <person name="Azer M."/>
            <person name="Bachantsang P."/>
            <person name="Barry A."/>
            <person name="Bayul T."/>
            <person name="Berlin A."/>
            <person name="Bessette D."/>
            <person name="Bloom T."/>
            <person name="Blye J."/>
            <person name="Boguslavskiy L."/>
            <person name="Bonnet C."/>
            <person name="Boukhgalter B."/>
            <person name="Bourzgui I."/>
            <person name="Brown A."/>
            <person name="Cahill P."/>
            <person name="Channer S."/>
            <person name="Cheshatsang Y."/>
            <person name="Chuda L."/>
            <person name="Citroen M."/>
            <person name="Collymore A."/>
            <person name="Cooke P."/>
            <person name="Costello M."/>
            <person name="D'Aco K."/>
            <person name="Daza R."/>
            <person name="De Haan G."/>
            <person name="DeGray S."/>
            <person name="DeMaso C."/>
            <person name="Dhargay N."/>
            <person name="Dooley K."/>
            <person name="Dooley E."/>
            <person name="Doricent M."/>
            <person name="Dorje P."/>
            <person name="Dorjee K."/>
            <person name="Dupes A."/>
            <person name="Elong R."/>
            <person name="Falk J."/>
            <person name="Farina A."/>
            <person name="Faro S."/>
            <person name="Ferguson D."/>
            <person name="Fisher S."/>
            <person name="Foley C.D."/>
            <person name="Franke A."/>
            <person name="Friedrich D."/>
            <person name="Gadbois L."/>
            <person name="Gearin G."/>
            <person name="Gearin C.R."/>
            <person name="Giannoukos G."/>
            <person name="Goode T."/>
            <person name="Graham J."/>
            <person name="Grandbois E."/>
            <person name="Grewal S."/>
            <person name="Gyaltsen K."/>
            <person name="Hafez N."/>
            <person name="Hagos B."/>
            <person name="Hall J."/>
            <person name="Henson C."/>
            <person name="Hollinger A."/>
            <person name="Honan T."/>
            <person name="Huard M.D."/>
            <person name="Hughes L."/>
            <person name="Hurhula B."/>
            <person name="Husby M.E."/>
            <person name="Kamat A."/>
            <person name="Kanga B."/>
            <person name="Kashin S."/>
            <person name="Khazanovich D."/>
            <person name="Kisner P."/>
            <person name="Lance K."/>
            <person name="Lara M."/>
            <person name="Lee W."/>
            <person name="Lennon N."/>
            <person name="Letendre F."/>
            <person name="LeVine R."/>
            <person name="Lipovsky A."/>
            <person name="Liu X."/>
            <person name="Liu J."/>
            <person name="Liu S."/>
            <person name="Lokyitsang T."/>
            <person name="Lokyitsang Y."/>
            <person name="Lubonja R."/>
            <person name="Lui A."/>
            <person name="MacDonald P."/>
            <person name="Magnisalis V."/>
            <person name="Maru K."/>
            <person name="Matthews C."/>
            <person name="McCusker W."/>
            <person name="McDonough S."/>
            <person name="Mehta T."/>
            <person name="Meldrim J."/>
            <person name="Meneus L."/>
            <person name="Mihai O."/>
            <person name="Mihalev A."/>
            <person name="Mihova T."/>
            <person name="Mittelman R."/>
            <person name="Mlenga V."/>
            <person name="Montmayeur A."/>
            <person name="Mulrain L."/>
            <person name="Navidi A."/>
            <person name="Naylor J."/>
            <person name="Negash T."/>
            <person name="Nguyen T."/>
            <person name="Nguyen N."/>
            <person name="Nicol R."/>
            <person name="Norbu C."/>
            <person name="Norbu N."/>
            <person name="Novod N."/>
            <person name="O'Neill B."/>
            <person name="Osman S."/>
            <person name="Markiewicz E."/>
            <person name="Oyono O.L."/>
            <person name="Patti C."/>
            <person name="Phunkhang P."/>
            <person name="Pierre F."/>
            <person name="Priest M."/>
            <person name="Raghuraman S."/>
            <person name="Rege F."/>
            <person name="Reyes R."/>
            <person name="Rise C."/>
            <person name="Rogov P."/>
            <person name="Ross K."/>
            <person name="Ryan E."/>
            <person name="Settipalli S."/>
            <person name="Shea T."/>
            <person name="Sherpa N."/>
            <person name="Shi L."/>
            <person name="Shih D."/>
            <person name="Sparrow T."/>
            <person name="Spaulding J."/>
            <person name="Stalker J."/>
            <person name="Stange-Thomann N."/>
            <person name="Stavropoulos S."/>
            <person name="Stone C."/>
            <person name="Strader C."/>
            <person name="Tesfaye S."/>
            <person name="Thomson T."/>
            <person name="Thoulutsang Y."/>
            <person name="Thoulutsang D."/>
            <person name="Topham K."/>
            <person name="Topping I."/>
            <person name="Tsamla T."/>
            <person name="Vassiliev H."/>
            <person name="Vo A."/>
            <person name="Wangchuk T."/>
            <person name="Wangdi T."/>
            <person name="Weiand M."/>
            <person name="Wilkinson J."/>
            <person name="Wilson A."/>
            <person name="Yadav S."/>
            <person name="Young G."/>
            <person name="Yu Q."/>
            <person name="Zembek L."/>
            <person name="Zhong D."/>
            <person name="Zimmer A."/>
            <person name="Zwirko Z."/>
            <person name="Jaffe D.B."/>
            <person name="Alvarez P."/>
            <person name="Brockman W."/>
            <person name="Butler J."/>
            <person name="Chin C."/>
            <person name="Gnerre S."/>
            <person name="Grabherr M."/>
            <person name="Kleber M."/>
            <person name="Mauceli E."/>
            <person name="MacCallum I."/>
        </authorList>
    </citation>
    <scope>NUCLEOTIDE SEQUENCE [LARGE SCALE GENOMIC DNA]</scope>
    <source>
        <strain evidence="2">MSH-3 / Tucson 14011-0111.49</strain>
    </source>
</reference>
<gene>
    <name evidence="1" type="primary">Dper\GL22968</name>
    <name evidence="1" type="ORF">Dper_GL22968</name>
</gene>
<evidence type="ECO:0000313" key="2">
    <source>
        <dbReference type="Proteomes" id="UP000008744"/>
    </source>
</evidence>
<dbReference type="EMBL" id="CH479231">
    <property type="protein sequence ID" value="EDW36567.1"/>
    <property type="molecule type" value="Genomic_DNA"/>
</dbReference>
<proteinExistence type="predicted"/>
<dbReference type="HOGENOM" id="CLU_2500293_0_0_1"/>
<dbReference type="AlphaFoldDB" id="B4H9S0"/>
<organism evidence="2">
    <name type="scientific">Drosophila persimilis</name>
    <name type="common">Fruit fly</name>
    <dbReference type="NCBI Taxonomy" id="7234"/>
    <lineage>
        <taxon>Eukaryota</taxon>
        <taxon>Metazoa</taxon>
        <taxon>Ecdysozoa</taxon>
        <taxon>Arthropoda</taxon>
        <taxon>Hexapoda</taxon>
        <taxon>Insecta</taxon>
        <taxon>Pterygota</taxon>
        <taxon>Neoptera</taxon>
        <taxon>Endopterygota</taxon>
        <taxon>Diptera</taxon>
        <taxon>Brachycera</taxon>
        <taxon>Muscomorpha</taxon>
        <taxon>Ephydroidea</taxon>
        <taxon>Drosophilidae</taxon>
        <taxon>Drosophila</taxon>
        <taxon>Sophophora</taxon>
    </lineage>
</organism>
<keyword evidence="2" id="KW-1185">Reference proteome</keyword>
<evidence type="ECO:0000313" key="1">
    <source>
        <dbReference type="EMBL" id="EDW36567.1"/>
    </source>
</evidence>
<accession>B4H9S0</accession>
<sequence>MPTSHGYYSDFCPKQIGQLRNRRDTGQYAGQIRSAFLERIMYNQLLVMVQEKKALSEYQNGYRKAKSKVNTIEAVTDIVFRAIEGT</sequence>
<dbReference type="Proteomes" id="UP000008744">
    <property type="component" value="Unassembled WGS sequence"/>
</dbReference>